<sequence>MGKKTHQNTKAKQLPSPVSTPTIPIPLLEVVKIALYALAGTCQRRPLR</sequence>
<comment type="caution">
    <text evidence="1">The sequence shown here is derived from an EMBL/GenBank/DDBJ whole genome shotgun (WGS) entry which is preliminary data.</text>
</comment>
<reference evidence="1 2" key="1">
    <citation type="journal article" date="2018" name="Front. Plant Sci.">
        <title>Red Clover (Trifolium pratense) and Zigzag Clover (T. medium) - A Picture of Genomic Similarities and Differences.</title>
        <authorList>
            <person name="Dluhosova J."/>
            <person name="Istvanek J."/>
            <person name="Nedelnik J."/>
            <person name="Repkova J."/>
        </authorList>
    </citation>
    <scope>NUCLEOTIDE SEQUENCE [LARGE SCALE GENOMIC DNA]</scope>
    <source>
        <strain evidence="2">cv. 10/8</strain>
        <tissue evidence="1">Leaf</tissue>
    </source>
</reference>
<name>A0A392VYJ0_9FABA</name>
<proteinExistence type="predicted"/>
<evidence type="ECO:0000313" key="1">
    <source>
        <dbReference type="EMBL" id="MCI92549.1"/>
    </source>
</evidence>
<dbReference type="EMBL" id="LXQA011304166">
    <property type="protein sequence ID" value="MCI92549.1"/>
    <property type="molecule type" value="Genomic_DNA"/>
</dbReference>
<protein>
    <submittedName>
        <fullName evidence="1">Uncharacterized protein</fullName>
    </submittedName>
</protein>
<feature type="non-terminal residue" evidence="1">
    <location>
        <position position="48"/>
    </location>
</feature>
<evidence type="ECO:0000313" key="2">
    <source>
        <dbReference type="Proteomes" id="UP000265520"/>
    </source>
</evidence>
<dbReference type="Proteomes" id="UP000265520">
    <property type="component" value="Unassembled WGS sequence"/>
</dbReference>
<dbReference type="AlphaFoldDB" id="A0A392VYJ0"/>
<keyword evidence="2" id="KW-1185">Reference proteome</keyword>
<accession>A0A392VYJ0</accession>
<organism evidence="1 2">
    <name type="scientific">Trifolium medium</name>
    <dbReference type="NCBI Taxonomy" id="97028"/>
    <lineage>
        <taxon>Eukaryota</taxon>
        <taxon>Viridiplantae</taxon>
        <taxon>Streptophyta</taxon>
        <taxon>Embryophyta</taxon>
        <taxon>Tracheophyta</taxon>
        <taxon>Spermatophyta</taxon>
        <taxon>Magnoliopsida</taxon>
        <taxon>eudicotyledons</taxon>
        <taxon>Gunneridae</taxon>
        <taxon>Pentapetalae</taxon>
        <taxon>rosids</taxon>
        <taxon>fabids</taxon>
        <taxon>Fabales</taxon>
        <taxon>Fabaceae</taxon>
        <taxon>Papilionoideae</taxon>
        <taxon>50 kb inversion clade</taxon>
        <taxon>NPAAA clade</taxon>
        <taxon>Hologalegina</taxon>
        <taxon>IRL clade</taxon>
        <taxon>Trifolieae</taxon>
        <taxon>Trifolium</taxon>
    </lineage>
</organism>